<dbReference type="RefSeq" id="WP_151680598.1">
    <property type="nucleotide sequence ID" value="NZ_BKZP01000014.1"/>
</dbReference>
<dbReference type="Pfam" id="PF02738">
    <property type="entry name" value="MoCoBD_1"/>
    <property type="match status" value="1"/>
</dbReference>
<dbReference type="Pfam" id="PF01315">
    <property type="entry name" value="Ald_Xan_dh_C"/>
    <property type="match status" value="1"/>
</dbReference>
<dbReference type="SUPFAM" id="SSF56003">
    <property type="entry name" value="Molybdenum cofactor-binding domain"/>
    <property type="match status" value="1"/>
</dbReference>
<dbReference type="AlphaFoldDB" id="A0A5J4JF81"/>
<evidence type="ECO:0000259" key="1">
    <source>
        <dbReference type="SMART" id="SM01008"/>
    </source>
</evidence>
<reference evidence="2 3" key="1">
    <citation type="submission" date="2019-09" db="EMBL/GenBank/DDBJ databases">
        <title>Draft genome sequence of Bacillus sp. JC-7.</title>
        <authorList>
            <person name="Tanaka N."/>
            <person name="Shiwa Y."/>
            <person name="Fujita N."/>
            <person name="Tanasupawat S."/>
        </authorList>
    </citation>
    <scope>NUCLEOTIDE SEQUENCE [LARGE SCALE GENOMIC DNA]</scope>
    <source>
        <strain evidence="2 3">JC-7</strain>
    </source>
</reference>
<protein>
    <submittedName>
        <fullName evidence="2">Xanthine dehydrogenase subunit D</fullName>
    </submittedName>
</protein>
<dbReference type="Gene3D" id="3.90.1170.50">
    <property type="entry name" value="Aldehyde oxidase/xanthine dehydrogenase, a/b hammerhead"/>
    <property type="match status" value="1"/>
</dbReference>
<dbReference type="NCBIfam" id="TIGR03196">
    <property type="entry name" value="pucD"/>
    <property type="match status" value="1"/>
</dbReference>
<dbReference type="SMART" id="SM01008">
    <property type="entry name" value="Ald_Xan_dh_C"/>
    <property type="match status" value="1"/>
</dbReference>
<evidence type="ECO:0000313" key="2">
    <source>
        <dbReference type="EMBL" id="GER70341.1"/>
    </source>
</evidence>
<dbReference type="SUPFAM" id="SSF54665">
    <property type="entry name" value="CO dehydrogenase molybdoprotein N-domain-like"/>
    <property type="match status" value="1"/>
</dbReference>
<evidence type="ECO:0000313" key="3">
    <source>
        <dbReference type="Proteomes" id="UP000391919"/>
    </source>
</evidence>
<dbReference type="InterPro" id="IPR046867">
    <property type="entry name" value="AldOxase/xan_DH_MoCoBD2"/>
</dbReference>
<comment type="caution">
    <text evidence="2">The sequence shown here is derived from an EMBL/GenBank/DDBJ whole genome shotgun (WGS) entry which is preliminary data.</text>
</comment>
<dbReference type="GO" id="GO:0016491">
    <property type="term" value="F:oxidoreductase activity"/>
    <property type="evidence" value="ECO:0007669"/>
    <property type="project" value="InterPro"/>
</dbReference>
<gene>
    <name evidence="2" type="primary">pucD</name>
    <name evidence="2" type="ORF">BpJC7_16440</name>
</gene>
<keyword evidence="3" id="KW-1185">Reference proteome</keyword>
<dbReference type="Proteomes" id="UP000391919">
    <property type="component" value="Unassembled WGS sequence"/>
</dbReference>
<name>A0A5J4JF81_9BACI</name>
<feature type="domain" description="Aldehyde oxidase/xanthine dehydrogenase a/b hammerhead" evidence="1">
    <location>
        <begin position="19"/>
        <end position="125"/>
    </location>
</feature>
<accession>A0A5J4JF81</accession>
<dbReference type="InterPro" id="IPR008274">
    <property type="entry name" value="AldOxase/xan_DH_MoCoBD1"/>
</dbReference>
<sequence length="767" mass="82571">MKLKHEKRGIGPDGIAKVTGSLAYLTDLSFPDMLYGKILRSFYPHAKILSIDTSRAEKLPGVAAVITYKDVTGLNGFGIVMPDQPVLCEDRVRYVGDAVAAVAAESVEIAEKALERIEVVYEPLPVIDSPAKALEPGAPKLHTKGNILHRAENKRGEVKEAFARCAAVVEETYHVPRQMHTYMETEGGVAVPEENGGITVYCGSQHGYRDRFQLSRILGMDEEKIRVVSSPIGGSFGGKDELHIQPYVALLALATGRPVKIHQTRKESVISSIKRHPMEIKVKTGADEYGKLLAFQAVIIADTGAYATLGPAVLDFAVEHAIGPYIIPNVDVTGMAVFTNNGVSGEFRGFGGNQVTFALEGQIDRLADQLQLDPIEFRRRNLRQKNAPGPLGHRIAETTGASDVLEAIAQKVELKKMAVHFYNERHKWKKRGFGMAITMHGGGLGYGRLDPAGGRLRLSKEGKIEIAFGFEEAGQGILSVIEKITCNSLGCSKNDLSIVIGDTSCAPSSGSTTASRGTSMVWHALQRMKGDFCNKLLEKASAAAGIPASQLRLGEGGVFSSGGMVLSYGELADQISDIESVAVTVKFDFPTTPDQVNAGHFLYAFSGVLAEVEVDLLTGMVKVVGLDQAIAAGPVVDEIGYTGQIEGGGVMALGYTLMEDAAMKEGRYLAENLDQYFIPTIADVPFHMDVEPIEKLVDGDPYGPRGVGEIGSVAVAPAVAKAIHHATGFWANRLPVSPEDILKFAMKEGDGAWKMEKQPLKSKLRLN</sequence>
<proteinExistence type="predicted"/>
<dbReference type="InterPro" id="IPR017609">
    <property type="entry name" value="Xanthine_dehydrogenase_dsu"/>
</dbReference>
<dbReference type="EMBL" id="BKZQ01000018">
    <property type="protein sequence ID" value="GER70341.1"/>
    <property type="molecule type" value="Genomic_DNA"/>
</dbReference>
<organism evidence="2 3">
    <name type="scientific">Weizmannia acidilactici</name>
    <dbReference type="NCBI Taxonomy" id="2607726"/>
    <lineage>
        <taxon>Bacteria</taxon>
        <taxon>Bacillati</taxon>
        <taxon>Bacillota</taxon>
        <taxon>Bacilli</taxon>
        <taxon>Bacillales</taxon>
        <taxon>Bacillaceae</taxon>
        <taxon>Heyndrickxia</taxon>
    </lineage>
</organism>
<dbReference type="InterPro" id="IPR000674">
    <property type="entry name" value="Ald_Oxase/Xan_DH_a/b"/>
</dbReference>
<dbReference type="InterPro" id="IPR016208">
    <property type="entry name" value="Ald_Oxase/xanthine_DH-like"/>
</dbReference>
<dbReference type="InterPro" id="IPR037165">
    <property type="entry name" value="AldOxase/xan_DH_Mopterin-bd_sf"/>
</dbReference>
<dbReference type="GO" id="GO:0005506">
    <property type="term" value="F:iron ion binding"/>
    <property type="evidence" value="ECO:0007669"/>
    <property type="project" value="InterPro"/>
</dbReference>
<dbReference type="InterPro" id="IPR036856">
    <property type="entry name" value="Ald_Oxase/Xan_DH_a/b_sf"/>
</dbReference>
<dbReference type="PANTHER" id="PTHR11908:SF157">
    <property type="entry name" value="XANTHINE DEHYDROGENASE SUBUNIT D-RELATED"/>
    <property type="match status" value="1"/>
</dbReference>
<dbReference type="PANTHER" id="PTHR11908">
    <property type="entry name" value="XANTHINE DEHYDROGENASE"/>
    <property type="match status" value="1"/>
</dbReference>
<dbReference type="Gene3D" id="3.30.365.10">
    <property type="entry name" value="Aldehyde oxidase/xanthine dehydrogenase, molybdopterin binding domain"/>
    <property type="match status" value="5"/>
</dbReference>
<dbReference type="Pfam" id="PF20256">
    <property type="entry name" value="MoCoBD_2"/>
    <property type="match status" value="1"/>
</dbReference>